<evidence type="ECO:0000256" key="1">
    <source>
        <dbReference type="SAM" id="Phobius"/>
    </source>
</evidence>
<gene>
    <name evidence="2" type="ORF">SB78_01040</name>
</gene>
<name>A0A0C2QZ91_9RICK</name>
<dbReference type="AlphaFoldDB" id="A0A0C2QZ91"/>
<accession>A0A0C2QZ91</accession>
<keyword evidence="1" id="KW-1133">Transmembrane helix</keyword>
<dbReference type="Proteomes" id="UP000031952">
    <property type="component" value="Unassembled WGS sequence"/>
</dbReference>
<reference evidence="2 3" key="1">
    <citation type="submission" date="2014-12" db="EMBL/GenBank/DDBJ databases">
        <title>Whole genome sequence of Candidatus Rickettsia asemboensis strain NMRCii isolated from cat fleas in west Kenya.</title>
        <authorList>
            <person name="Jima D."/>
            <person name="Luce-Fedrow A."/>
            <person name="Yang Y."/>
            <person name="Maina A.N."/>
            <person name="Snesrud E.C."/>
            <person name="Jarman R.G."/>
            <person name="Richards A.L."/>
            <person name="Hang J."/>
        </authorList>
    </citation>
    <scope>NUCLEOTIDE SEQUENCE [LARGE SCALE GENOMIC DNA]</scope>
    <source>
        <strain evidence="2 3">NMRCii</strain>
    </source>
</reference>
<keyword evidence="1" id="KW-0812">Transmembrane</keyword>
<feature type="transmembrane region" description="Helical" evidence="1">
    <location>
        <begin position="38"/>
        <end position="59"/>
    </location>
</feature>
<evidence type="ECO:0000313" key="2">
    <source>
        <dbReference type="EMBL" id="KIJ89139.1"/>
    </source>
</evidence>
<evidence type="ECO:0000313" key="3">
    <source>
        <dbReference type="Proteomes" id="UP000031952"/>
    </source>
</evidence>
<dbReference type="RefSeq" id="WP_041077871.1">
    <property type="nucleotide sequence ID" value="NZ_JWSW01000005.1"/>
</dbReference>
<keyword evidence="1" id="KW-0472">Membrane</keyword>
<dbReference type="EMBL" id="JWSW01000005">
    <property type="protein sequence ID" value="KIJ89139.1"/>
    <property type="molecule type" value="Genomic_DNA"/>
</dbReference>
<protein>
    <submittedName>
        <fullName evidence="2">Uncharacterized protein</fullName>
    </submittedName>
</protein>
<proteinExistence type="predicted"/>
<organism evidence="2 3">
    <name type="scientific">Rickettsia asembonensis</name>
    <dbReference type="NCBI Taxonomy" id="1068590"/>
    <lineage>
        <taxon>Bacteria</taxon>
        <taxon>Pseudomonadati</taxon>
        <taxon>Pseudomonadota</taxon>
        <taxon>Alphaproteobacteria</taxon>
        <taxon>Rickettsiales</taxon>
        <taxon>Rickettsiaceae</taxon>
        <taxon>Rickettsieae</taxon>
        <taxon>Rickettsia</taxon>
        <taxon>spotted fever group</taxon>
    </lineage>
</organism>
<comment type="caution">
    <text evidence="2">The sequence shown here is derived from an EMBL/GenBank/DDBJ whole genome shotgun (WGS) entry which is preliminary data.</text>
</comment>
<keyword evidence="3" id="KW-1185">Reference proteome</keyword>
<sequence length="69" mass="8224">MWSNIYVIPAWIPPRHCEQSQTARQSRKRLKKFCKSEFFNWIASSNYCVILLAMTISIFNEQCLKLKII</sequence>